<dbReference type="InterPro" id="IPR000182">
    <property type="entry name" value="GNAT_dom"/>
</dbReference>
<evidence type="ECO:0000313" key="4">
    <source>
        <dbReference type="EMBL" id="MFC6671344.1"/>
    </source>
</evidence>
<dbReference type="GO" id="GO:0016746">
    <property type="term" value="F:acyltransferase activity"/>
    <property type="evidence" value="ECO:0007669"/>
    <property type="project" value="UniProtKB-KW"/>
</dbReference>
<organism evidence="4 5">
    <name type="scientific">Marinobacterium aestuariivivens</name>
    <dbReference type="NCBI Taxonomy" id="1698799"/>
    <lineage>
        <taxon>Bacteria</taxon>
        <taxon>Pseudomonadati</taxon>
        <taxon>Pseudomonadota</taxon>
        <taxon>Gammaproteobacteria</taxon>
        <taxon>Oceanospirillales</taxon>
        <taxon>Oceanospirillaceae</taxon>
        <taxon>Marinobacterium</taxon>
    </lineage>
</organism>
<dbReference type="RefSeq" id="WP_379909857.1">
    <property type="nucleotide sequence ID" value="NZ_JBHSWE010000001.1"/>
</dbReference>
<evidence type="ECO:0000256" key="1">
    <source>
        <dbReference type="ARBA" id="ARBA00022679"/>
    </source>
</evidence>
<sequence>MEIRDAKREDARDLARLINLAGEGIPEYLWSQQAGDGDTALEVGARRAARDDGGFSYRHARVCVDDAGRVLGMLLAYRLPDPYPLGDLDDYPALVRPLLEQESRVPGSWYINGIATFEHCRGKGIGRLLIQDTERRAQAAGCDLISLIVASENSTAKRLYEAMGFNIKDSRPVVPYPGSPQDGDWILMVKTIGN</sequence>
<dbReference type="PANTHER" id="PTHR43420">
    <property type="entry name" value="ACETYLTRANSFERASE"/>
    <property type="match status" value="1"/>
</dbReference>
<dbReference type="Proteomes" id="UP001596422">
    <property type="component" value="Unassembled WGS sequence"/>
</dbReference>
<dbReference type="EC" id="2.3.-.-" evidence="4"/>
<feature type="domain" description="N-acetyltransferase" evidence="3">
    <location>
        <begin position="1"/>
        <end position="193"/>
    </location>
</feature>
<dbReference type="CDD" id="cd04301">
    <property type="entry name" value="NAT_SF"/>
    <property type="match status" value="1"/>
</dbReference>
<keyword evidence="2 4" id="KW-0012">Acyltransferase</keyword>
<evidence type="ECO:0000256" key="2">
    <source>
        <dbReference type="ARBA" id="ARBA00023315"/>
    </source>
</evidence>
<dbReference type="SUPFAM" id="SSF55729">
    <property type="entry name" value="Acyl-CoA N-acyltransferases (Nat)"/>
    <property type="match status" value="1"/>
</dbReference>
<accession>A0ABW2A1R1</accession>
<evidence type="ECO:0000313" key="5">
    <source>
        <dbReference type="Proteomes" id="UP001596422"/>
    </source>
</evidence>
<dbReference type="EMBL" id="JBHSWE010000001">
    <property type="protein sequence ID" value="MFC6671344.1"/>
    <property type="molecule type" value="Genomic_DNA"/>
</dbReference>
<proteinExistence type="predicted"/>
<dbReference type="PROSITE" id="PS51186">
    <property type="entry name" value="GNAT"/>
    <property type="match status" value="1"/>
</dbReference>
<keyword evidence="5" id="KW-1185">Reference proteome</keyword>
<reference evidence="5" key="1">
    <citation type="journal article" date="2019" name="Int. J. Syst. Evol. Microbiol.">
        <title>The Global Catalogue of Microorganisms (GCM) 10K type strain sequencing project: providing services to taxonomists for standard genome sequencing and annotation.</title>
        <authorList>
            <consortium name="The Broad Institute Genomics Platform"/>
            <consortium name="The Broad Institute Genome Sequencing Center for Infectious Disease"/>
            <person name="Wu L."/>
            <person name="Ma J."/>
        </authorList>
    </citation>
    <scope>NUCLEOTIDE SEQUENCE [LARGE SCALE GENOMIC DNA]</scope>
    <source>
        <strain evidence="5">NBRC 111756</strain>
    </source>
</reference>
<keyword evidence="1 4" id="KW-0808">Transferase</keyword>
<dbReference type="InterPro" id="IPR050680">
    <property type="entry name" value="YpeA/RimI_acetyltransf"/>
</dbReference>
<gene>
    <name evidence="4" type="ORF">ACFQDL_15635</name>
</gene>
<dbReference type="Gene3D" id="3.40.630.30">
    <property type="match status" value="1"/>
</dbReference>
<protein>
    <submittedName>
        <fullName evidence="4">GNAT family N-acetyltransferase</fullName>
        <ecNumber evidence="4">2.3.-.-</ecNumber>
    </submittedName>
</protein>
<dbReference type="Pfam" id="PF00583">
    <property type="entry name" value="Acetyltransf_1"/>
    <property type="match status" value="1"/>
</dbReference>
<name>A0ABW2A1R1_9GAMM</name>
<comment type="caution">
    <text evidence="4">The sequence shown here is derived from an EMBL/GenBank/DDBJ whole genome shotgun (WGS) entry which is preliminary data.</text>
</comment>
<dbReference type="InterPro" id="IPR016181">
    <property type="entry name" value="Acyl_CoA_acyltransferase"/>
</dbReference>
<evidence type="ECO:0000259" key="3">
    <source>
        <dbReference type="PROSITE" id="PS51186"/>
    </source>
</evidence>